<proteinExistence type="predicted"/>
<dbReference type="GeneID" id="8300358"/>
<name>C5M8Y3_CANTT</name>
<protein>
    <submittedName>
        <fullName evidence="2">Uncharacterized protein</fullName>
    </submittedName>
</protein>
<feature type="compositionally biased region" description="Low complexity" evidence="1">
    <location>
        <begin position="15"/>
        <end position="59"/>
    </location>
</feature>
<evidence type="ECO:0000256" key="1">
    <source>
        <dbReference type="SAM" id="MobiDB-lite"/>
    </source>
</evidence>
<dbReference type="Proteomes" id="UP000002037">
    <property type="component" value="Unassembled WGS sequence"/>
</dbReference>
<dbReference type="EMBL" id="GG692397">
    <property type="protein sequence ID" value="EER34037.1"/>
    <property type="molecule type" value="Genomic_DNA"/>
</dbReference>
<dbReference type="HOGENOM" id="CLU_2061199_0_0_1"/>
<keyword evidence="3" id="KW-1185">Reference proteome</keyword>
<dbReference type="RefSeq" id="XP_002548558.1">
    <property type="nucleotide sequence ID" value="XM_002548512.1"/>
</dbReference>
<accession>C5M8Y3</accession>
<organism evidence="2 3">
    <name type="scientific">Candida tropicalis (strain ATCC MYA-3404 / T1)</name>
    <name type="common">Yeast</name>
    <dbReference type="NCBI Taxonomy" id="294747"/>
    <lineage>
        <taxon>Eukaryota</taxon>
        <taxon>Fungi</taxon>
        <taxon>Dikarya</taxon>
        <taxon>Ascomycota</taxon>
        <taxon>Saccharomycotina</taxon>
        <taxon>Pichiomycetes</taxon>
        <taxon>Debaryomycetaceae</taxon>
        <taxon>Candida/Lodderomyces clade</taxon>
        <taxon>Candida</taxon>
    </lineage>
</organism>
<reference evidence="2 3" key="1">
    <citation type="journal article" date="2009" name="Nature">
        <title>Evolution of pathogenicity and sexual reproduction in eight Candida genomes.</title>
        <authorList>
            <person name="Butler G."/>
            <person name="Rasmussen M.D."/>
            <person name="Lin M.F."/>
            <person name="Santos M.A."/>
            <person name="Sakthikumar S."/>
            <person name="Munro C.A."/>
            <person name="Rheinbay E."/>
            <person name="Grabherr M."/>
            <person name="Forche A."/>
            <person name="Reedy J.L."/>
            <person name="Agrafioti I."/>
            <person name="Arnaud M.B."/>
            <person name="Bates S."/>
            <person name="Brown A.J."/>
            <person name="Brunke S."/>
            <person name="Costanzo M.C."/>
            <person name="Fitzpatrick D.A."/>
            <person name="de Groot P.W."/>
            <person name="Harris D."/>
            <person name="Hoyer L.L."/>
            <person name="Hube B."/>
            <person name="Klis F.M."/>
            <person name="Kodira C."/>
            <person name="Lennard N."/>
            <person name="Logue M.E."/>
            <person name="Martin R."/>
            <person name="Neiman A.M."/>
            <person name="Nikolaou E."/>
            <person name="Quail M.A."/>
            <person name="Quinn J."/>
            <person name="Santos M.C."/>
            <person name="Schmitzberger F.F."/>
            <person name="Sherlock G."/>
            <person name="Shah P."/>
            <person name="Silverstein K.A."/>
            <person name="Skrzypek M.S."/>
            <person name="Soll D."/>
            <person name="Staggs R."/>
            <person name="Stansfield I."/>
            <person name="Stumpf M.P."/>
            <person name="Sudbery P.E."/>
            <person name="Srikantha T."/>
            <person name="Zeng Q."/>
            <person name="Berman J."/>
            <person name="Berriman M."/>
            <person name="Heitman J."/>
            <person name="Gow N.A."/>
            <person name="Lorenz M.C."/>
            <person name="Birren B.W."/>
            <person name="Kellis M."/>
            <person name="Cuomo C.A."/>
        </authorList>
    </citation>
    <scope>NUCLEOTIDE SEQUENCE [LARGE SCALE GENOMIC DNA]</scope>
    <source>
        <strain evidence="3">ATCC MYA-3404 / T1</strain>
    </source>
</reference>
<dbReference type="KEGG" id="ctp:CTRG_02855"/>
<dbReference type="VEuPathDB" id="FungiDB:CTRG_02855"/>
<dbReference type="Gene3D" id="2.160.20.80">
    <property type="entry name" value="E3 ubiquitin-protein ligase SopA"/>
    <property type="match status" value="1"/>
</dbReference>
<evidence type="ECO:0000313" key="2">
    <source>
        <dbReference type="EMBL" id="EER34037.1"/>
    </source>
</evidence>
<evidence type="ECO:0000313" key="3">
    <source>
        <dbReference type="Proteomes" id="UP000002037"/>
    </source>
</evidence>
<gene>
    <name evidence="2" type="ORF">CTRG_02855</name>
</gene>
<sequence>MPASHLEMSSSIPQVNATEVNATEANATEANDTEANATEANDTEANATEVNATETNATEVNDTEVNATVANAIQVIYGIIRKISVICLQSLRQSNTGIMLFFEVLLVAKAQLINANSDN</sequence>
<feature type="region of interest" description="Disordered" evidence="1">
    <location>
        <begin position="1"/>
        <end position="59"/>
    </location>
</feature>
<dbReference type="AlphaFoldDB" id="C5M8Y3"/>